<evidence type="ECO:0000313" key="2">
    <source>
        <dbReference type="Proteomes" id="UP000022910"/>
    </source>
</evidence>
<dbReference type="EMBL" id="JEMT01026215">
    <property type="protein sequence ID" value="EXX59752.1"/>
    <property type="molecule type" value="Genomic_DNA"/>
</dbReference>
<reference evidence="1 2" key="1">
    <citation type="submission" date="2014-02" db="EMBL/GenBank/DDBJ databases">
        <title>Single nucleus genome sequencing reveals high similarity among nuclei of an endomycorrhizal fungus.</title>
        <authorList>
            <person name="Lin K."/>
            <person name="Geurts R."/>
            <person name="Zhang Z."/>
            <person name="Limpens E."/>
            <person name="Saunders D.G."/>
            <person name="Mu D."/>
            <person name="Pang E."/>
            <person name="Cao H."/>
            <person name="Cha H."/>
            <person name="Lin T."/>
            <person name="Zhou Q."/>
            <person name="Shang Y."/>
            <person name="Li Y."/>
            <person name="Ivanov S."/>
            <person name="Sharma T."/>
            <person name="Velzen R.V."/>
            <person name="Ruijter N.D."/>
            <person name="Aanen D.K."/>
            <person name="Win J."/>
            <person name="Kamoun S."/>
            <person name="Bisseling T."/>
            <person name="Huang S."/>
        </authorList>
    </citation>
    <scope>NUCLEOTIDE SEQUENCE [LARGE SCALE GENOMIC DNA]</scope>
    <source>
        <strain evidence="2">DAOM197198w</strain>
    </source>
</reference>
<evidence type="ECO:0000313" key="1">
    <source>
        <dbReference type="EMBL" id="EXX59752.1"/>
    </source>
</evidence>
<dbReference type="OrthoDB" id="2345363at2759"/>
<name>A0A015IRC4_RHIIW</name>
<dbReference type="STRING" id="1432141.A0A015IRC4"/>
<proteinExistence type="predicted"/>
<organism evidence="1 2">
    <name type="scientific">Rhizophagus irregularis (strain DAOM 197198w)</name>
    <name type="common">Glomus intraradices</name>
    <dbReference type="NCBI Taxonomy" id="1432141"/>
    <lineage>
        <taxon>Eukaryota</taxon>
        <taxon>Fungi</taxon>
        <taxon>Fungi incertae sedis</taxon>
        <taxon>Mucoromycota</taxon>
        <taxon>Glomeromycotina</taxon>
        <taxon>Glomeromycetes</taxon>
        <taxon>Glomerales</taxon>
        <taxon>Glomeraceae</taxon>
        <taxon>Rhizophagus</taxon>
    </lineage>
</organism>
<dbReference type="AlphaFoldDB" id="A0A015IRC4"/>
<dbReference type="HOGENOM" id="CLU_702373_0_0_1"/>
<comment type="caution">
    <text evidence="1">The sequence shown here is derived from an EMBL/GenBank/DDBJ whole genome shotgun (WGS) entry which is preliminary data.</text>
</comment>
<gene>
    <name evidence="1" type="ORF">RirG_186330</name>
</gene>
<evidence type="ECO:0008006" key="3">
    <source>
        <dbReference type="Google" id="ProtNLM"/>
    </source>
</evidence>
<protein>
    <recommendedName>
        <fullName evidence="3">F-box domain-containing protein</fullName>
    </recommendedName>
</protein>
<keyword evidence="2" id="KW-1185">Reference proteome</keyword>
<sequence>MKNFLKKYQHVSNTQLIIYQELIKMIAKKSSVKRYKLTIPEGIGSFSYLDCLNEILPERSHLELLKLTTNNFHSFFNKFKNLFYIIDKLMIKCKDDDENLSNFLNTLPKIHFLKIRLNDQQMPNLTNALKNLLESNYEDLTYLWIKQGGTIPLNIFSECKNLLNLRITDSHIPNTTKSFWSLNTLQPFSNGPAYTQLVEFSLCVDTKINLYHLSNIILKTNGSIKYLCLKWEIEQDPEHAQLLFEIILSSCPNLIDIFISVSPHTVNYLINFLENFKYLEILEIDSLVNNLDLNIWLPKIAKKLTTKLSLLGFYCKFICNLKEFKNFLDDIPILPYDLNDLSSSAVGLELYFHNANEWLGQDKIDLLREYASIGKFHTNVCDWIKNIDEFNDI</sequence>
<dbReference type="Proteomes" id="UP000022910">
    <property type="component" value="Unassembled WGS sequence"/>
</dbReference>
<accession>A0A015IRC4</accession>